<evidence type="ECO:0000256" key="6">
    <source>
        <dbReference type="SAM" id="Phobius"/>
    </source>
</evidence>
<evidence type="ECO:0000256" key="2">
    <source>
        <dbReference type="ARBA" id="ARBA00022692"/>
    </source>
</evidence>
<dbReference type="Pfam" id="PF02656">
    <property type="entry name" value="DUF202"/>
    <property type="match status" value="1"/>
</dbReference>
<keyword evidence="2 6" id="KW-0812">Transmembrane</keyword>
<evidence type="ECO:0000313" key="9">
    <source>
        <dbReference type="Proteomes" id="UP000218811"/>
    </source>
</evidence>
<dbReference type="GO" id="GO:0000329">
    <property type="term" value="C:fungal-type vacuole membrane"/>
    <property type="evidence" value="ECO:0007669"/>
    <property type="project" value="TreeGrafter"/>
</dbReference>
<feature type="region of interest" description="Disordered" evidence="5">
    <location>
        <begin position="51"/>
        <end position="76"/>
    </location>
</feature>
<organism evidence="8 9">
    <name type="scientific">Wolfiporia cocos (strain MD-104)</name>
    <name type="common">Brown rot fungus</name>
    <dbReference type="NCBI Taxonomy" id="742152"/>
    <lineage>
        <taxon>Eukaryota</taxon>
        <taxon>Fungi</taxon>
        <taxon>Dikarya</taxon>
        <taxon>Basidiomycota</taxon>
        <taxon>Agaricomycotina</taxon>
        <taxon>Agaricomycetes</taxon>
        <taxon>Polyporales</taxon>
        <taxon>Phaeolaceae</taxon>
        <taxon>Wolfiporia</taxon>
    </lineage>
</organism>
<reference evidence="8 9" key="1">
    <citation type="journal article" date="2012" name="Science">
        <title>The Paleozoic origin of enzymatic lignin decomposition reconstructed from 31 fungal genomes.</title>
        <authorList>
            <person name="Floudas D."/>
            <person name="Binder M."/>
            <person name="Riley R."/>
            <person name="Barry K."/>
            <person name="Blanchette R.A."/>
            <person name="Henrissat B."/>
            <person name="Martinez A.T."/>
            <person name="Otillar R."/>
            <person name="Spatafora J.W."/>
            <person name="Yadav J.S."/>
            <person name="Aerts A."/>
            <person name="Benoit I."/>
            <person name="Boyd A."/>
            <person name="Carlson A."/>
            <person name="Copeland A."/>
            <person name="Coutinho P.M."/>
            <person name="de Vries R.P."/>
            <person name="Ferreira P."/>
            <person name="Findley K."/>
            <person name="Foster B."/>
            <person name="Gaskell J."/>
            <person name="Glotzer D."/>
            <person name="Gorecki P."/>
            <person name="Heitman J."/>
            <person name="Hesse C."/>
            <person name="Hori C."/>
            <person name="Igarashi K."/>
            <person name="Jurgens J.A."/>
            <person name="Kallen N."/>
            <person name="Kersten P."/>
            <person name="Kohler A."/>
            <person name="Kuees U."/>
            <person name="Kumar T.K.A."/>
            <person name="Kuo A."/>
            <person name="LaButti K."/>
            <person name="Larrondo L.F."/>
            <person name="Lindquist E."/>
            <person name="Ling A."/>
            <person name="Lombard V."/>
            <person name="Lucas S."/>
            <person name="Lundell T."/>
            <person name="Martin R."/>
            <person name="McLaughlin D.J."/>
            <person name="Morgenstern I."/>
            <person name="Morin E."/>
            <person name="Murat C."/>
            <person name="Nagy L.G."/>
            <person name="Nolan M."/>
            <person name="Ohm R.A."/>
            <person name="Patyshakuliyeva A."/>
            <person name="Rokas A."/>
            <person name="Ruiz-Duenas F.J."/>
            <person name="Sabat G."/>
            <person name="Salamov A."/>
            <person name="Samejima M."/>
            <person name="Schmutz J."/>
            <person name="Slot J.C."/>
            <person name="St John F."/>
            <person name="Stenlid J."/>
            <person name="Sun H."/>
            <person name="Sun S."/>
            <person name="Syed K."/>
            <person name="Tsang A."/>
            <person name="Wiebenga A."/>
            <person name="Young D."/>
            <person name="Pisabarro A."/>
            <person name="Eastwood D.C."/>
            <person name="Martin F."/>
            <person name="Cullen D."/>
            <person name="Grigoriev I.V."/>
            <person name="Hibbett D.S."/>
        </authorList>
    </citation>
    <scope>NUCLEOTIDE SEQUENCE [LARGE SCALE GENOMIC DNA]</scope>
    <source>
        <strain evidence="8 9">MD-104</strain>
    </source>
</reference>
<evidence type="ECO:0000259" key="7">
    <source>
        <dbReference type="Pfam" id="PF02656"/>
    </source>
</evidence>
<dbReference type="AlphaFoldDB" id="A0A2H3JKI6"/>
<feature type="transmembrane region" description="Helical" evidence="6">
    <location>
        <begin position="116"/>
        <end position="134"/>
    </location>
</feature>
<evidence type="ECO:0000256" key="5">
    <source>
        <dbReference type="SAM" id="MobiDB-lite"/>
    </source>
</evidence>
<dbReference type="OrthoDB" id="2243669at2759"/>
<dbReference type="InterPro" id="IPR051572">
    <property type="entry name" value="VTC_Complex_Subunit"/>
</dbReference>
<dbReference type="STRING" id="742152.A0A2H3JKI6"/>
<protein>
    <recommendedName>
        <fullName evidence="7">DUF202 domain-containing protein</fullName>
    </recommendedName>
</protein>
<feature type="domain" description="DUF202" evidence="7">
    <location>
        <begin position="107"/>
        <end position="168"/>
    </location>
</feature>
<dbReference type="PANTHER" id="PTHR46140:SF2">
    <property type="entry name" value="VACUOLAR TRANSPORTER CHAPERONE 3 COMPLEX SUBUNIT 3-RELATED"/>
    <property type="match status" value="1"/>
</dbReference>
<gene>
    <name evidence="8" type="ORF">WOLCODRAFT_137659</name>
</gene>
<keyword evidence="3 6" id="KW-1133">Transmembrane helix</keyword>
<keyword evidence="4 6" id="KW-0472">Membrane</keyword>
<accession>A0A2H3JKI6</accession>
<keyword evidence="9" id="KW-1185">Reference proteome</keyword>
<feature type="compositionally biased region" description="Basic and acidic residues" evidence="5">
    <location>
        <begin position="13"/>
        <end position="23"/>
    </location>
</feature>
<evidence type="ECO:0000256" key="4">
    <source>
        <dbReference type="ARBA" id="ARBA00023136"/>
    </source>
</evidence>
<proteinExistence type="predicted"/>
<dbReference type="InterPro" id="IPR003807">
    <property type="entry name" value="DUF202"/>
</dbReference>
<evidence type="ECO:0000256" key="3">
    <source>
        <dbReference type="ARBA" id="ARBA00022989"/>
    </source>
</evidence>
<feature type="transmembrane region" description="Helical" evidence="6">
    <location>
        <begin position="182"/>
        <end position="202"/>
    </location>
</feature>
<evidence type="ECO:0000256" key="1">
    <source>
        <dbReference type="ARBA" id="ARBA00004127"/>
    </source>
</evidence>
<dbReference type="Proteomes" id="UP000218811">
    <property type="component" value="Unassembled WGS sequence"/>
</dbReference>
<comment type="subcellular location">
    <subcellularLocation>
        <location evidence="1">Endomembrane system</location>
        <topology evidence="1">Multi-pass membrane protein</topology>
    </subcellularLocation>
</comment>
<dbReference type="EMBL" id="KB468124">
    <property type="protein sequence ID" value="PCH42045.1"/>
    <property type="molecule type" value="Genomic_DNA"/>
</dbReference>
<dbReference type="GO" id="GO:0033254">
    <property type="term" value="C:vacuolar transporter chaperone complex"/>
    <property type="evidence" value="ECO:0007669"/>
    <property type="project" value="TreeGrafter"/>
</dbReference>
<dbReference type="OMA" id="RRSWHAM"/>
<feature type="transmembrane region" description="Helical" evidence="6">
    <location>
        <begin position="146"/>
        <end position="162"/>
    </location>
</feature>
<sequence length="227" mass="25838">MEPTSEATLRRNGASEHDDEHRNSLLRRSWHAMSDILSPFSPSALASLPKRTLRRRPRYTRNDNVPETSRDEDGQMPTVRDYHAINSVPPQVRVPKKIATPIKVEGKVWFANERTWIAYLNTSVLVGTLALALFNASKDQIARNIAYSYAAISVGILVYGYAVYQRRISLIRKRDPGPFDQIVGPVLISACLFFAVLVNFILRVRELQRKSVPIPGLTYLSSYYYKE</sequence>
<feature type="region of interest" description="Disordered" evidence="5">
    <location>
        <begin position="1"/>
        <end position="23"/>
    </location>
</feature>
<dbReference type="GO" id="GO:0012505">
    <property type="term" value="C:endomembrane system"/>
    <property type="evidence" value="ECO:0007669"/>
    <property type="project" value="UniProtKB-SubCell"/>
</dbReference>
<evidence type="ECO:0000313" key="8">
    <source>
        <dbReference type="EMBL" id="PCH42045.1"/>
    </source>
</evidence>
<dbReference type="PANTHER" id="PTHR46140">
    <property type="entry name" value="VACUOLAR TRANSPORTER CHAPERONE 1-RELATED"/>
    <property type="match status" value="1"/>
</dbReference>
<name>A0A2H3JKI6_WOLCO</name>